<keyword evidence="2" id="KW-1185">Reference proteome</keyword>
<protein>
    <submittedName>
        <fullName evidence="1">Uncharacterized protein</fullName>
    </submittedName>
</protein>
<evidence type="ECO:0000313" key="2">
    <source>
        <dbReference type="Proteomes" id="UP000434582"/>
    </source>
</evidence>
<sequence length="51" mass="5069">MSRFITDLPLDAPGTLSAAETMAAVKALLGAASIDDAGRSMAAARPAVPTP</sequence>
<dbReference type="AlphaFoldDB" id="A0A7X1ZI78"/>
<dbReference type="Proteomes" id="UP000434582">
    <property type="component" value="Unassembled WGS sequence"/>
</dbReference>
<dbReference type="EMBL" id="WIVE01000068">
    <property type="protein sequence ID" value="MQX38071.1"/>
    <property type="molecule type" value="Genomic_DNA"/>
</dbReference>
<name>A0A7X1ZI78_9PROT</name>
<accession>A0A7X1ZI78</accession>
<gene>
    <name evidence="1" type="ORF">GHC57_16255</name>
</gene>
<comment type="caution">
    <text evidence="1">The sequence shown here is derived from an EMBL/GenBank/DDBJ whole genome shotgun (WGS) entry which is preliminary data.</text>
</comment>
<organism evidence="1 2">
    <name type="scientific">Roseospira navarrensis</name>
    <dbReference type="NCBI Taxonomy" id="140058"/>
    <lineage>
        <taxon>Bacteria</taxon>
        <taxon>Pseudomonadati</taxon>
        <taxon>Pseudomonadota</taxon>
        <taxon>Alphaproteobacteria</taxon>
        <taxon>Rhodospirillales</taxon>
        <taxon>Rhodospirillaceae</taxon>
        <taxon>Roseospira</taxon>
    </lineage>
</organism>
<reference evidence="1 2" key="1">
    <citation type="submission" date="2019-10" db="EMBL/GenBank/DDBJ databases">
        <title>Draft whole-genome sequence of the purple nonsulfur photosynthetic bacterium Roseospira navarrensis DSM 15114.</title>
        <authorList>
            <person name="Kyndt J.A."/>
            <person name="Meyer T.E."/>
        </authorList>
    </citation>
    <scope>NUCLEOTIDE SEQUENCE [LARGE SCALE GENOMIC DNA]</scope>
    <source>
        <strain evidence="1 2">DSM 15114</strain>
    </source>
</reference>
<dbReference type="RefSeq" id="WP_153346161.1">
    <property type="nucleotide sequence ID" value="NZ_WIVE01000068.1"/>
</dbReference>
<evidence type="ECO:0000313" key="1">
    <source>
        <dbReference type="EMBL" id="MQX38071.1"/>
    </source>
</evidence>
<dbReference type="OrthoDB" id="8219368at2"/>
<proteinExistence type="predicted"/>